<dbReference type="RefSeq" id="WP_179921112.1">
    <property type="nucleotide sequence ID" value="NZ_CP058909.1"/>
</dbReference>
<dbReference type="AlphaFoldDB" id="A0A7D5PAV1"/>
<evidence type="ECO:0000256" key="1">
    <source>
        <dbReference type="SAM" id="Coils"/>
    </source>
</evidence>
<dbReference type="KEGG" id="hpel:HZS54_06355"/>
<accession>A0A7D5PAV1</accession>
<dbReference type="GeneID" id="56082194"/>
<keyword evidence="1" id="KW-0175">Coiled coil</keyword>
<feature type="region of interest" description="Disordered" evidence="2">
    <location>
        <begin position="257"/>
        <end position="287"/>
    </location>
</feature>
<feature type="coiled-coil region" evidence="1">
    <location>
        <begin position="4"/>
        <end position="66"/>
    </location>
</feature>
<keyword evidence="4" id="KW-1185">Reference proteome</keyword>
<protein>
    <submittedName>
        <fullName evidence="3">Uncharacterized protein</fullName>
    </submittedName>
</protein>
<sequence length="287" mass="32118">MTDRESLEARVAALEATVEQQAARIDDLEADLEAERQAREAAETRVDDLEATVERQDALLDALRKRMKTSRGMIGELQSRELEKGAHLRWAHVKPTLDDDLLDLHEDTVERISKDDGEYIRLPAEADPLDHDDGVALAHGDLLPIQQLAQLDEKTLQSVADARPDRLAAQIWQARQENTGDLWNDGCNGVREFLDAGELATWIRIQEGDVSRDYATKLARRTIDALLDLSNHRLYDELRSRRADGLQYKERRVVLPADAEIPGESRSKSEPVESEESAPATAGVTGD</sequence>
<dbReference type="Pfam" id="PF26032">
    <property type="entry name" value="DUF8008"/>
    <property type="match status" value="1"/>
</dbReference>
<dbReference type="OrthoDB" id="195095at2157"/>
<evidence type="ECO:0000313" key="3">
    <source>
        <dbReference type="EMBL" id="QLH81278.1"/>
    </source>
</evidence>
<dbReference type="Proteomes" id="UP000509346">
    <property type="component" value="Chromosome"/>
</dbReference>
<organism evidence="3 4">
    <name type="scientific">Halosimplex pelagicum</name>
    <dbReference type="NCBI Taxonomy" id="869886"/>
    <lineage>
        <taxon>Archaea</taxon>
        <taxon>Methanobacteriati</taxon>
        <taxon>Methanobacteriota</taxon>
        <taxon>Stenosarchaea group</taxon>
        <taxon>Halobacteria</taxon>
        <taxon>Halobacteriales</taxon>
        <taxon>Haloarculaceae</taxon>
        <taxon>Halosimplex</taxon>
    </lineage>
</organism>
<dbReference type="EMBL" id="CP058909">
    <property type="protein sequence ID" value="QLH81278.1"/>
    <property type="molecule type" value="Genomic_DNA"/>
</dbReference>
<dbReference type="Gene3D" id="1.20.5.340">
    <property type="match status" value="1"/>
</dbReference>
<gene>
    <name evidence="3" type="ORF">HZS54_06355</name>
</gene>
<dbReference type="InterPro" id="IPR058321">
    <property type="entry name" value="DUF8008"/>
</dbReference>
<proteinExistence type="predicted"/>
<reference evidence="3 4" key="1">
    <citation type="submission" date="2020-07" db="EMBL/GenBank/DDBJ databases">
        <title>Halosimplex litoreum sp. nov. and Halosimplex rubrum sp. nov., isolated from different salt environments.</title>
        <authorList>
            <person name="Cui H."/>
        </authorList>
    </citation>
    <scope>NUCLEOTIDE SEQUENCE [LARGE SCALE GENOMIC DNA]</scope>
    <source>
        <strain evidence="3 4">R2</strain>
    </source>
</reference>
<evidence type="ECO:0000313" key="4">
    <source>
        <dbReference type="Proteomes" id="UP000509346"/>
    </source>
</evidence>
<name>A0A7D5PAV1_9EURY</name>
<evidence type="ECO:0000256" key="2">
    <source>
        <dbReference type="SAM" id="MobiDB-lite"/>
    </source>
</evidence>